<dbReference type="Proteomes" id="UP000623687">
    <property type="component" value="Unassembled WGS sequence"/>
</dbReference>
<organism evidence="1 2">
    <name type="scientific">Pleurotus ostreatus</name>
    <name type="common">Oyster mushroom</name>
    <name type="synonym">White-rot fungus</name>
    <dbReference type="NCBI Taxonomy" id="5322"/>
    <lineage>
        <taxon>Eukaryota</taxon>
        <taxon>Fungi</taxon>
        <taxon>Dikarya</taxon>
        <taxon>Basidiomycota</taxon>
        <taxon>Agaricomycotina</taxon>
        <taxon>Agaricomycetes</taxon>
        <taxon>Agaricomycetidae</taxon>
        <taxon>Agaricales</taxon>
        <taxon>Pleurotineae</taxon>
        <taxon>Pleurotaceae</taxon>
        <taxon>Pleurotus</taxon>
    </lineage>
</organism>
<dbReference type="GeneID" id="59372925"/>
<dbReference type="InterPro" id="IPR041078">
    <property type="entry name" value="Plavaka"/>
</dbReference>
<sequence length="669" mass="76473">MGTAFAALEHSNQHDYARICKSRRLKPLRDPFWEDLPFVNIFTAITPDILHQLHQGVMKHLISWITSICHPEEIDERVKRLPPNHSIRIFHKGITSLSHYATARSRLISATRALLDFLYLAQYPTKDIFKVLGAREDFNILKLHSLVHYARAIKLYGTTDNYSTESTERLHIDFAKDAYAATNHKDEFPQMTAWLERREKVLFHEKFIEWRLTAAATAHPSPGYWEPPDRSLALSHHLTKHPTRKAVPIELISSPSGYGATFFRSALARYLIHEKHPLLSQREVTEQASDHTIPFDSLPVFHKLKFKLSDNEDTYNAIHAYPGRQLPKKGDVAIPQRFDTALVRVADKTVGSSSITGLRVGRVRLIFATPKIYSAQRASRTAEEVNHLAYIKWYSPLTRLPDANYRMYTISRIANEASVVPVSAIKRSIHLYPKWGGPVCREWTSSNVLDQCSTFFVNPFKDHHTYFNLEPYAGYSQTSMIKDEDNDSNHVPGQRQIESDTTSPRYYLGLEWPKHFPPPSSFKRDPTWPVTQTLTAQRNEIELFCGDDLHFDLYQLLHPVPHSSTQHNHTTRISGERVNSDSLGCAQINCNQDSKSDSGEDILEVKRDEVVPSSVDGEEDAVSVCLLGSDDEQLARNYPSAHQAYPQLLRPHKLTFRMLIVTLRPSTLN</sequence>
<protein>
    <submittedName>
        <fullName evidence="1">Uncharacterized protein</fullName>
    </submittedName>
</protein>
<accession>A0A8H6ZYF2</accession>
<evidence type="ECO:0000313" key="1">
    <source>
        <dbReference type="EMBL" id="KAF7436278.1"/>
    </source>
</evidence>
<dbReference type="RefSeq" id="XP_036634177.1">
    <property type="nucleotide sequence ID" value="XM_036772704.1"/>
</dbReference>
<keyword evidence="2" id="KW-1185">Reference proteome</keyword>
<proteinExistence type="predicted"/>
<comment type="caution">
    <text evidence="1">The sequence shown here is derived from an EMBL/GenBank/DDBJ whole genome shotgun (WGS) entry which is preliminary data.</text>
</comment>
<dbReference type="AlphaFoldDB" id="A0A8H6ZYF2"/>
<dbReference type="VEuPathDB" id="FungiDB:PC9H_003107"/>
<dbReference type="OrthoDB" id="2576233at2759"/>
<dbReference type="EMBL" id="JACETU010000002">
    <property type="protein sequence ID" value="KAF7436278.1"/>
    <property type="molecule type" value="Genomic_DNA"/>
</dbReference>
<gene>
    <name evidence="1" type="ORF">PC9H_003107</name>
</gene>
<dbReference type="Pfam" id="PF18759">
    <property type="entry name" value="Plavaka"/>
    <property type="match status" value="1"/>
</dbReference>
<name>A0A8H6ZYF2_PLEOS</name>
<reference evidence="1" key="1">
    <citation type="submission" date="2019-07" db="EMBL/GenBank/DDBJ databases">
        <authorList>
            <person name="Palmer J.M."/>
        </authorList>
    </citation>
    <scope>NUCLEOTIDE SEQUENCE</scope>
    <source>
        <strain evidence="1">PC9</strain>
    </source>
</reference>
<evidence type="ECO:0000313" key="2">
    <source>
        <dbReference type="Proteomes" id="UP000623687"/>
    </source>
</evidence>